<proteinExistence type="predicted"/>
<evidence type="ECO:0000313" key="2">
    <source>
        <dbReference type="Proteomes" id="UP001605036"/>
    </source>
</evidence>
<accession>A0ABD1YB09</accession>
<dbReference type="AlphaFoldDB" id="A0ABD1YB09"/>
<keyword evidence="2" id="KW-1185">Reference proteome</keyword>
<dbReference type="Proteomes" id="UP001605036">
    <property type="component" value="Unassembled WGS sequence"/>
</dbReference>
<organism evidence="1 2">
    <name type="scientific">Riccia fluitans</name>
    <dbReference type="NCBI Taxonomy" id="41844"/>
    <lineage>
        <taxon>Eukaryota</taxon>
        <taxon>Viridiplantae</taxon>
        <taxon>Streptophyta</taxon>
        <taxon>Embryophyta</taxon>
        <taxon>Marchantiophyta</taxon>
        <taxon>Marchantiopsida</taxon>
        <taxon>Marchantiidae</taxon>
        <taxon>Marchantiales</taxon>
        <taxon>Ricciaceae</taxon>
        <taxon>Riccia</taxon>
    </lineage>
</organism>
<evidence type="ECO:0000313" key="1">
    <source>
        <dbReference type="EMBL" id="KAL2622624.1"/>
    </source>
</evidence>
<name>A0ABD1YB09_9MARC</name>
<gene>
    <name evidence="1" type="ORF">R1flu_002829</name>
</gene>
<reference evidence="1 2" key="1">
    <citation type="submission" date="2024-09" db="EMBL/GenBank/DDBJ databases">
        <title>Chromosome-scale assembly of Riccia fluitans.</title>
        <authorList>
            <person name="Paukszto L."/>
            <person name="Sawicki J."/>
            <person name="Karawczyk K."/>
            <person name="Piernik-Szablinska J."/>
            <person name="Szczecinska M."/>
            <person name="Mazdziarz M."/>
        </authorList>
    </citation>
    <scope>NUCLEOTIDE SEQUENCE [LARGE SCALE GENOMIC DNA]</scope>
    <source>
        <strain evidence="1">Rf_01</strain>
        <tissue evidence="1">Aerial parts of the thallus</tissue>
    </source>
</reference>
<comment type="caution">
    <text evidence="1">The sequence shown here is derived from an EMBL/GenBank/DDBJ whole genome shotgun (WGS) entry which is preliminary data.</text>
</comment>
<dbReference type="EMBL" id="JBHFFA010000006">
    <property type="protein sequence ID" value="KAL2622624.1"/>
    <property type="molecule type" value="Genomic_DNA"/>
</dbReference>
<sequence length="82" mass="8990">MMEVGALAEDGIFRFSLPPMSSCACKENAVYFLNSVKSLNGRPGARIVAGFVKKNLAGTGRVFETVSTVDGFTVKESRQWWQ</sequence>
<protein>
    <submittedName>
        <fullName evidence="1">Uncharacterized protein</fullName>
    </submittedName>
</protein>